<dbReference type="Proteomes" id="UP000216361">
    <property type="component" value="Unassembled WGS sequence"/>
</dbReference>
<evidence type="ECO:0000313" key="2">
    <source>
        <dbReference type="Proteomes" id="UP000216361"/>
    </source>
</evidence>
<protein>
    <submittedName>
        <fullName evidence="1">Uncharacterized protein</fullName>
    </submittedName>
</protein>
<dbReference type="OrthoDB" id="7369259at2"/>
<name>A0A255XS95_9PROT</name>
<sequence>METVRTIDGEIEDIRDRISSTGDSVCEVHLNTSAGKEKCFAYADKATIVQNLLKKMQELATRNGAAHIKDLHVRVEITGIVKNQSSSKDLIVTAVKIQQ</sequence>
<dbReference type="RefSeq" id="WP_094408180.1">
    <property type="nucleotide sequence ID" value="NZ_BMJZ01000006.1"/>
</dbReference>
<gene>
    <name evidence="1" type="ORF">CHR90_06465</name>
</gene>
<evidence type="ECO:0000313" key="1">
    <source>
        <dbReference type="EMBL" id="OYQ19761.1"/>
    </source>
</evidence>
<dbReference type="EMBL" id="NOXS01000030">
    <property type="protein sequence ID" value="OYQ19761.1"/>
    <property type="molecule type" value="Genomic_DNA"/>
</dbReference>
<proteinExistence type="predicted"/>
<dbReference type="AlphaFoldDB" id="A0A255XS95"/>
<organism evidence="1 2">
    <name type="scientific">Elstera cyanobacteriorum</name>
    <dbReference type="NCBI Taxonomy" id="2022747"/>
    <lineage>
        <taxon>Bacteria</taxon>
        <taxon>Pseudomonadati</taxon>
        <taxon>Pseudomonadota</taxon>
        <taxon>Alphaproteobacteria</taxon>
        <taxon>Rhodospirillales</taxon>
        <taxon>Rhodospirillaceae</taxon>
        <taxon>Elstera</taxon>
    </lineage>
</organism>
<keyword evidence="2" id="KW-1185">Reference proteome</keyword>
<comment type="caution">
    <text evidence="1">The sequence shown here is derived from an EMBL/GenBank/DDBJ whole genome shotgun (WGS) entry which is preliminary data.</text>
</comment>
<accession>A0A255XS95</accession>
<reference evidence="1 2" key="1">
    <citation type="submission" date="2017-07" db="EMBL/GenBank/DDBJ databases">
        <title>Elstera cyanobacteriorum sp. nov., a novel bacterium isolated from cyanobacterial aggregates in a eutrophic lake.</title>
        <authorList>
            <person name="Cai H."/>
        </authorList>
    </citation>
    <scope>NUCLEOTIDE SEQUENCE [LARGE SCALE GENOMIC DNA]</scope>
    <source>
        <strain evidence="1 2">TH019</strain>
    </source>
</reference>